<feature type="domain" description="Acyl-CoA dehydrogenase/oxidase C-terminal" evidence="7">
    <location>
        <begin position="233"/>
        <end position="381"/>
    </location>
</feature>
<proteinExistence type="inferred from homology"/>
<dbReference type="InterPro" id="IPR046373">
    <property type="entry name" value="Acyl-CoA_Oxase/DH_mid-dom_sf"/>
</dbReference>
<evidence type="ECO:0000256" key="2">
    <source>
        <dbReference type="ARBA" id="ARBA00009347"/>
    </source>
</evidence>
<dbReference type="PIRSF" id="PIRSF016578">
    <property type="entry name" value="HsaA"/>
    <property type="match status" value="1"/>
</dbReference>
<feature type="domain" description="Acyl-CoA dehydrogenase/oxidase N-terminal" evidence="9">
    <location>
        <begin position="6"/>
        <end position="119"/>
    </location>
</feature>
<dbReference type="Pfam" id="PF00441">
    <property type="entry name" value="Acyl-CoA_dh_1"/>
    <property type="match status" value="1"/>
</dbReference>
<dbReference type="Gene3D" id="1.20.140.10">
    <property type="entry name" value="Butyryl-CoA Dehydrogenase, subunit A, domain 3"/>
    <property type="match status" value="1"/>
</dbReference>
<dbReference type="InterPro" id="IPR006091">
    <property type="entry name" value="Acyl-CoA_Oxase/DH_mid-dom"/>
</dbReference>
<evidence type="ECO:0000259" key="7">
    <source>
        <dbReference type="Pfam" id="PF00441"/>
    </source>
</evidence>
<evidence type="ECO:0000256" key="5">
    <source>
        <dbReference type="ARBA" id="ARBA00023002"/>
    </source>
</evidence>
<keyword evidence="4 6" id="KW-0274">FAD</keyword>
<dbReference type="InterPro" id="IPR036250">
    <property type="entry name" value="AcylCo_DH-like_C"/>
</dbReference>
<reference evidence="11" key="1">
    <citation type="submission" date="2016-06" db="EMBL/GenBank/DDBJ databases">
        <authorList>
            <person name="Nascimento L."/>
            <person name="Pereira R.V."/>
            <person name="Martins L.F."/>
            <person name="Quaggio R.B."/>
            <person name="Silva A.M."/>
            <person name="Setubal J.C."/>
        </authorList>
    </citation>
    <scope>NUCLEOTIDE SEQUENCE [LARGE SCALE GENOMIC DNA]</scope>
</reference>
<dbReference type="Proteomes" id="UP000196475">
    <property type="component" value="Unassembled WGS sequence"/>
</dbReference>
<name>A0A1Y3PKN2_9BACI</name>
<dbReference type="AlphaFoldDB" id="A0A1Y3PKN2"/>
<dbReference type="EMBL" id="LZRT01000067">
    <property type="protein sequence ID" value="OUM87912.1"/>
    <property type="molecule type" value="Genomic_DNA"/>
</dbReference>
<evidence type="ECO:0000313" key="11">
    <source>
        <dbReference type="Proteomes" id="UP000196475"/>
    </source>
</evidence>
<organism evidence="10 11">
    <name type="scientific">Bacillus thermozeamaize</name>
    <dbReference type="NCBI Taxonomy" id="230954"/>
    <lineage>
        <taxon>Bacteria</taxon>
        <taxon>Bacillati</taxon>
        <taxon>Bacillota</taxon>
        <taxon>Bacilli</taxon>
        <taxon>Bacillales</taxon>
        <taxon>Bacillaceae</taxon>
        <taxon>Bacillus</taxon>
    </lineage>
</organism>
<dbReference type="InterPro" id="IPR013786">
    <property type="entry name" value="AcylCoA_DH/ox_N"/>
</dbReference>
<evidence type="ECO:0000256" key="6">
    <source>
        <dbReference type="RuleBase" id="RU362125"/>
    </source>
</evidence>
<keyword evidence="3 6" id="KW-0285">Flavoprotein</keyword>
<evidence type="ECO:0000259" key="9">
    <source>
        <dbReference type="Pfam" id="PF02771"/>
    </source>
</evidence>
<comment type="similarity">
    <text evidence="2 6">Belongs to the acyl-CoA dehydrogenase family.</text>
</comment>
<dbReference type="PANTHER" id="PTHR43884">
    <property type="entry name" value="ACYL-COA DEHYDROGENASE"/>
    <property type="match status" value="1"/>
</dbReference>
<sequence length="388" mass="43456">MALELTKEQELLRKTAQDVCRQFDDEYWREIDQSHRFPIEFWNVCADAGFMGVMISEEYGGSGLGVTEAALILQEVARSAAGMDGSSALHLSIFGANPLFYHGTKEQCEAYLPDVASGKLHVCFGVTEPNAGTDTTRITTFAKRDGNHYRINGHKVFITKAQMADRILLLARTVPYEKVQKKTDGMTLFFAPMDRNAIAIREIEKMGRNGVDTNELFIEDLKVDAFDRIGEEGKGFYYLLDGLNPERILIAAEALGMGYGALERAVKYAKERVVFGRPIGSNQGIQFPLADAYSQLKAAEMLVYHAAWLYDQGKPCGAEANMAKLRASEAGFYAVDVAFQTFGGYAYAREYNIERIYRQIRLPRIAPITNEMIKNYIAQHVLGLPRSY</sequence>
<comment type="cofactor">
    <cofactor evidence="1 6">
        <name>FAD</name>
        <dbReference type="ChEBI" id="CHEBI:57692"/>
    </cofactor>
</comment>
<dbReference type="Pfam" id="PF02771">
    <property type="entry name" value="Acyl-CoA_dh_N"/>
    <property type="match status" value="1"/>
</dbReference>
<keyword evidence="5 6" id="KW-0560">Oxidoreductase</keyword>
<evidence type="ECO:0000256" key="3">
    <source>
        <dbReference type="ARBA" id="ARBA00022630"/>
    </source>
</evidence>
<evidence type="ECO:0000259" key="8">
    <source>
        <dbReference type="Pfam" id="PF02770"/>
    </source>
</evidence>
<dbReference type="PANTHER" id="PTHR43884:SF12">
    <property type="entry name" value="ISOVALERYL-COA DEHYDROGENASE, MITOCHONDRIAL-RELATED"/>
    <property type="match status" value="1"/>
</dbReference>
<dbReference type="GO" id="GO:0050660">
    <property type="term" value="F:flavin adenine dinucleotide binding"/>
    <property type="evidence" value="ECO:0007669"/>
    <property type="project" value="InterPro"/>
</dbReference>
<evidence type="ECO:0000256" key="4">
    <source>
        <dbReference type="ARBA" id="ARBA00022827"/>
    </source>
</evidence>
<dbReference type="Gene3D" id="1.10.540.10">
    <property type="entry name" value="Acyl-CoA dehydrogenase/oxidase, N-terminal domain"/>
    <property type="match status" value="1"/>
</dbReference>
<dbReference type="FunFam" id="2.40.110.10:FF:000002">
    <property type="entry name" value="Acyl-CoA dehydrogenase fadE12"/>
    <property type="match status" value="1"/>
</dbReference>
<evidence type="ECO:0000256" key="1">
    <source>
        <dbReference type="ARBA" id="ARBA00001974"/>
    </source>
</evidence>
<dbReference type="SUPFAM" id="SSF56645">
    <property type="entry name" value="Acyl-CoA dehydrogenase NM domain-like"/>
    <property type="match status" value="1"/>
</dbReference>
<dbReference type="Gene3D" id="2.40.110.10">
    <property type="entry name" value="Butyryl-CoA Dehydrogenase, subunit A, domain 2"/>
    <property type="match status" value="1"/>
</dbReference>
<dbReference type="FunFam" id="1.20.140.10:FF:000012">
    <property type="entry name" value="Acyl-CoA dehydrogenase fadE12"/>
    <property type="match status" value="1"/>
</dbReference>
<gene>
    <name evidence="10" type="ORF">BAA01_10705</name>
</gene>
<accession>A0A1Y3PKN2</accession>
<dbReference type="SUPFAM" id="SSF47203">
    <property type="entry name" value="Acyl-CoA dehydrogenase C-terminal domain-like"/>
    <property type="match status" value="1"/>
</dbReference>
<feature type="domain" description="Acyl-CoA oxidase/dehydrogenase middle" evidence="8">
    <location>
        <begin position="123"/>
        <end position="220"/>
    </location>
</feature>
<comment type="caution">
    <text evidence="10">The sequence shown here is derived from an EMBL/GenBank/DDBJ whole genome shotgun (WGS) entry which is preliminary data.</text>
</comment>
<dbReference type="GO" id="GO:0003995">
    <property type="term" value="F:acyl-CoA dehydrogenase activity"/>
    <property type="evidence" value="ECO:0007669"/>
    <property type="project" value="TreeGrafter"/>
</dbReference>
<dbReference type="InterPro" id="IPR009100">
    <property type="entry name" value="AcylCoA_DH/oxidase_NM_dom_sf"/>
</dbReference>
<protein>
    <submittedName>
        <fullName evidence="10">Acyl-CoA dehydrogenase</fullName>
    </submittedName>
</protein>
<dbReference type="InterPro" id="IPR037069">
    <property type="entry name" value="AcylCoA_DH/ox_N_sf"/>
</dbReference>
<dbReference type="InterPro" id="IPR009075">
    <property type="entry name" value="AcylCo_DH/oxidase_C"/>
</dbReference>
<dbReference type="Pfam" id="PF02770">
    <property type="entry name" value="Acyl-CoA_dh_M"/>
    <property type="match status" value="1"/>
</dbReference>
<evidence type="ECO:0000313" key="10">
    <source>
        <dbReference type="EMBL" id="OUM87912.1"/>
    </source>
</evidence>